<name>A0A6C0D4X0_9ZZZZ</name>
<accession>A0A6C0D4X0</accession>
<evidence type="ECO:0000313" key="2">
    <source>
        <dbReference type="EMBL" id="QHT11567.1"/>
    </source>
</evidence>
<reference evidence="2" key="1">
    <citation type="journal article" date="2020" name="Nature">
        <title>Giant virus diversity and host interactions through global metagenomics.</title>
        <authorList>
            <person name="Schulz F."/>
            <person name="Roux S."/>
            <person name="Paez-Espino D."/>
            <person name="Jungbluth S."/>
            <person name="Walsh D.A."/>
            <person name="Denef V.J."/>
            <person name="McMahon K.D."/>
            <person name="Konstantinidis K.T."/>
            <person name="Eloe-Fadrosh E.A."/>
            <person name="Kyrpides N.C."/>
            <person name="Woyke T."/>
        </authorList>
    </citation>
    <scope>NUCLEOTIDE SEQUENCE</scope>
    <source>
        <strain evidence="2">GVMAG-M-3300023174-116</strain>
    </source>
</reference>
<proteinExistence type="predicted"/>
<dbReference type="AlphaFoldDB" id="A0A6C0D4X0"/>
<protein>
    <submittedName>
        <fullName evidence="2">Uncharacterized protein</fullName>
    </submittedName>
</protein>
<sequence length="29" mass="3294">MLSKIYTKSAKSAKKRANSSNLMKNYAKM</sequence>
<dbReference type="EMBL" id="MN739535">
    <property type="protein sequence ID" value="QHT11567.1"/>
    <property type="molecule type" value="Genomic_DNA"/>
</dbReference>
<organism evidence="2">
    <name type="scientific">viral metagenome</name>
    <dbReference type="NCBI Taxonomy" id="1070528"/>
    <lineage>
        <taxon>unclassified sequences</taxon>
        <taxon>metagenomes</taxon>
        <taxon>organismal metagenomes</taxon>
    </lineage>
</organism>
<feature type="region of interest" description="Disordered" evidence="1">
    <location>
        <begin position="1"/>
        <end position="29"/>
    </location>
</feature>
<evidence type="ECO:0000256" key="1">
    <source>
        <dbReference type="SAM" id="MobiDB-lite"/>
    </source>
</evidence>